<dbReference type="InterPro" id="IPR050700">
    <property type="entry name" value="YIM1/Zinc_Alcohol_DH_Fams"/>
</dbReference>
<protein>
    <submittedName>
        <fullName evidence="2">NADPH:quinone reductase-like Zn-dependent oxidoreductase</fullName>
    </submittedName>
</protein>
<dbReference type="Pfam" id="PF08240">
    <property type="entry name" value="ADH_N"/>
    <property type="match status" value="1"/>
</dbReference>
<dbReference type="CDD" id="cd05289">
    <property type="entry name" value="MDR_like_2"/>
    <property type="match status" value="1"/>
</dbReference>
<dbReference type="InterPro" id="IPR036291">
    <property type="entry name" value="NAD(P)-bd_dom_sf"/>
</dbReference>
<dbReference type="Gene3D" id="3.90.180.10">
    <property type="entry name" value="Medium-chain alcohol dehydrogenases, catalytic domain"/>
    <property type="match status" value="1"/>
</dbReference>
<evidence type="ECO:0000313" key="3">
    <source>
        <dbReference type="Proteomes" id="UP001242480"/>
    </source>
</evidence>
<dbReference type="PANTHER" id="PTHR11695">
    <property type="entry name" value="ALCOHOL DEHYDROGENASE RELATED"/>
    <property type="match status" value="1"/>
</dbReference>
<dbReference type="SUPFAM" id="SSF51735">
    <property type="entry name" value="NAD(P)-binding Rossmann-fold domains"/>
    <property type="match status" value="1"/>
</dbReference>
<dbReference type="InterPro" id="IPR011032">
    <property type="entry name" value="GroES-like_sf"/>
</dbReference>
<dbReference type="SMART" id="SM00829">
    <property type="entry name" value="PKS_ER"/>
    <property type="match status" value="1"/>
</dbReference>
<dbReference type="InterPro" id="IPR020843">
    <property type="entry name" value="ER"/>
</dbReference>
<dbReference type="SUPFAM" id="SSF50129">
    <property type="entry name" value="GroES-like"/>
    <property type="match status" value="1"/>
</dbReference>
<dbReference type="PANTHER" id="PTHR11695:SF294">
    <property type="entry name" value="RETICULON-4-INTERACTING PROTEIN 1, MITOCHONDRIAL"/>
    <property type="match status" value="1"/>
</dbReference>
<comment type="caution">
    <text evidence="2">The sequence shown here is derived from an EMBL/GenBank/DDBJ whole genome shotgun (WGS) entry which is preliminary data.</text>
</comment>
<dbReference type="Pfam" id="PF13602">
    <property type="entry name" value="ADH_zinc_N_2"/>
    <property type="match status" value="1"/>
</dbReference>
<name>A0ABU0JDW4_9HYPH</name>
<organism evidence="2 3">
    <name type="scientific">Labrys wisconsinensis</name>
    <dbReference type="NCBI Taxonomy" id="425677"/>
    <lineage>
        <taxon>Bacteria</taxon>
        <taxon>Pseudomonadati</taxon>
        <taxon>Pseudomonadota</taxon>
        <taxon>Alphaproteobacteria</taxon>
        <taxon>Hyphomicrobiales</taxon>
        <taxon>Xanthobacteraceae</taxon>
        <taxon>Labrys</taxon>
    </lineage>
</organism>
<accession>A0ABU0JDW4</accession>
<dbReference type="Proteomes" id="UP001242480">
    <property type="component" value="Unassembled WGS sequence"/>
</dbReference>
<feature type="domain" description="Enoyl reductase (ER)" evidence="1">
    <location>
        <begin position="30"/>
        <end position="323"/>
    </location>
</feature>
<gene>
    <name evidence="2" type="ORF">QO011_004731</name>
</gene>
<evidence type="ECO:0000259" key="1">
    <source>
        <dbReference type="SMART" id="SM00829"/>
    </source>
</evidence>
<reference evidence="2 3" key="1">
    <citation type="submission" date="2023-07" db="EMBL/GenBank/DDBJ databases">
        <title>Genomic Encyclopedia of Type Strains, Phase IV (KMG-IV): sequencing the most valuable type-strain genomes for metagenomic binning, comparative biology and taxonomic classification.</title>
        <authorList>
            <person name="Goeker M."/>
        </authorList>
    </citation>
    <scope>NUCLEOTIDE SEQUENCE [LARGE SCALE GENOMIC DNA]</scope>
    <source>
        <strain evidence="2 3">DSM 19619</strain>
    </source>
</reference>
<sequence>MTRTTPESASHPRAPTIPARGRALRLHAYGGPETVSIDSVETPVPGPGQVLIQVKAAGVNGLDWKAREGYVRDAFPLVLPVTLGLELAGVVLQAEAGVGHLRPGDRVMGPLAGFGAYADFVAVDAGKLCLVPDGLSDVEAAALPVASLTAWQLLEATGVALPGRRVLIHGAAGGVGGFAVQFAKSAGATVFATASARSRAHVLHLGADEVIDYAAGRFEEKVGDIDVVVDLIGGDVPDRSWSVLGPSGVMISTTTPDIAARTLPGRRGIWFVNRPNASRLHEIAEAVASGRLKSAIAETVGFGELPAAIERNRTGHAPGKIVVDLGR</sequence>
<keyword evidence="3" id="KW-1185">Reference proteome</keyword>
<dbReference type="RefSeq" id="WP_307277310.1">
    <property type="nucleotide sequence ID" value="NZ_JAUSVX010000009.1"/>
</dbReference>
<evidence type="ECO:0000313" key="2">
    <source>
        <dbReference type="EMBL" id="MDQ0471706.1"/>
    </source>
</evidence>
<dbReference type="EMBL" id="JAUSVX010000009">
    <property type="protein sequence ID" value="MDQ0471706.1"/>
    <property type="molecule type" value="Genomic_DNA"/>
</dbReference>
<proteinExistence type="predicted"/>
<dbReference type="InterPro" id="IPR013154">
    <property type="entry name" value="ADH-like_N"/>
</dbReference>
<dbReference type="Gene3D" id="3.40.50.720">
    <property type="entry name" value="NAD(P)-binding Rossmann-like Domain"/>
    <property type="match status" value="1"/>
</dbReference>